<dbReference type="Proteomes" id="UP000574390">
    <property type="component" value="Unassembled WGS sequence"/>
</dbReference>
<name>A0A7J6S058_PEROL</name>
<accession>A0A7J6S058</accession>
<gene>
    <name evidence="2" type="ORF">FOZ62_024220</name>
</gene>
<evidence type="ECO:0000256" key="1">
    <source>
        <dbReference type="SAM" id="SignalP"/>
    </source>
</evidence>
<proteinExistence type="predicted"/>
<comment type="caution">
    <text evidence="2">The sequence shown here is derived from an EMBL/GenBank/DDBJ whole genome shotgun (WGS) entry which is preliminary data.</text>
</comment>
<feature type="signal peptide" evidence="1">
    <location>
        <begin position="1"/>
        <end position="18"/>
    </location>
</feature>
<dbReference type="EMBL" id="JABANM010018865">
    <property type="protein sequence ID" value="KAF4725410.1"/>
    <property type="molecule type" value="Genomic_DNA"/>
</dbReference>
<evidence type="ECO:0000313" key="2">
    <source>
        <dbReference type="EMBL" id="KAF4725410.1"/>
    </source>
</evidence>
<protein>
    <submittedName>
        <fullName evidence="2">Uncharacterized protein</fullName>
    </submittedName>
</protein>
<evidence type="ECO:0000313" key="3">
    <source>
        <dbReference type="Proteomes" id="UP000574390"/>
    </source>
</evidence>
<organism evidence="2 3">
    <name type="scientific">Perkinsus olseni</name>
    <name type="common">Perkinsus atlanticus</name>
    <dbReference type="NCBI Taxonomy" id="32597"/>
    <lineage>
        <taxon>Eukaryota</taxon>
        <taxon>Sar</taxon>
        <taxon>Alveolata</taxon>
        <taxon>Perkinsozoa</taxon>
        <taxon>Perkinsea</taxon>
        <taxon>Perkinsida</taxon>
        <taxon>Perkinsidae</taxon>
        <taxon>Perkinsus</taxon>
    </lineage>
</organism>
<sequence>MHSHRLKVALLIISVAHAGNPLSRSLRRLRKVKKNLSYHRLGSESPPQSARRPRDVAQDDRWEKAFVSASVDVDEDADGAFPVHATLVMAKTDGPYGWLKEHLEEQPGVYAPLMVAYGLHTNALDVLIKAGTAAAPQEGFCALKAPMGRQFYFYAHSERGKPCLRVDLYYSRSRSKFEIFSLYQDTEWTRVNKLAALDADAIKELTAPFEIREFEINGQIHLHERGKSLSAAHLKKAKKFGLEWYDGDSDYVKNGKAIVLIHAVACGWPSYLKGYKFIQAH</sequence>
<reference evidence="2 3" key="1">
    <citation type="submission" date="2020-04" db="EMBL/GenBank/DDBJ databases">
        <title>Perkinsus olseni comparative genomics.</title>
        <authorList>
            <person name="Bogema D.R."/>
        </authorList>
    </citation>
    <scope>NUCLEOTIDE SEQUENCE [LARGE SCALE GENOMIC DNA]</scope>
    <source>
        <strain evidence="2">ATCC PRA-205</strain>
    </source>
</reference>
<feature type="chain" id="PRO_5029449009" evidence="1">
    <location>
        <begin position="19"/>
        <end position="281"/>
    </location>
</feature>
<dbReference type="AlphaFoldDB" id="A0A7J6S058"/>
<keyword evidence="1" id="KW-0732">Signal</keyword>